<keyword evidence="1" id="KW-0175">Coiled coil</keyword>
<evidence type="ECO:0000256" key="1">
    <source>
        <dbReference type="SAM" id="Coils"/>
    </source>
</evidence>
<dbReference type="STRING" id="693979.Bache_0896"/>
<reference key="1">
    <citation type="submission" date="2010-11" db="EMBL/GenBank/DDBJ databases">
        <title>The complete genome of Bacteroides helcogenes P 36-108.</title>
        <authorList>
            <consortium name="US DOE Joint Genome Institute (JGI-PGF)"/>
            <person name="Lucas S."/>
            <person name="Copeland A."/>
            <person name="Lapidus A."/>
            <person name="Bruce D."/>
            <person name="Goodwin L."/>
            <person name="Pitluck S."/>
            <person name="Kyrpides N."/>
            <person name="Mavromatis K."/>
            <person name="Ivanova N."/>
            <person name="Zeytun A."/>
            <person name="Brettin T."/>
            <person name="Detter J.C."/>
            <person name="Tapia R."/>
            <person name="Han C."/>
            <person name="Land M."/>
            <person name="Hauser L."/>
            <person name="Markowitz V."/>
            <person name="Cheng J.-F."/>
            <person name="Hugenholtz P."/>
            <person name="Woyke T."/>
            <person name="Wu D."/>
            <person name="Gronow S."/>
            <person name="Wellnitz S."/>
            <person name="Brambilla E."/>
            <person name="Klenk H.-P."/>
            <person name="Eisen J.A."/>
        </authorList>
    </citation>
    <scope>NUCLEOTIDE SEQUENCE</scope>
    <source>
        <strain>P 36-108</strain>
    </source>
</reference>
<dbReference type="eggNOG" id="COG1193">
    <property type="taxonomic scope" value="Bacteria"/>
</dbReference>
<dbReference type="InterPro" id="IPR001668">
    <property type="entry name" value="Mob_Pre"/>
</dbReference>
<dbReference type="GO" id="GO:0006310">
    <property type="term" value="P:DNA recombination"/>
    <property type="evidence" value="ECO:0007669"/>
    <property type="project" value="InterPro"/>
</dbReference>
<dbReference type="Gene3D" id="3.30.930.30">
    <property type="match status" value="1"/>
</dbReference>
<feature type="coiled-coil region" evidence="1">
    <location>
        <begin position="96"/>
        <end position="137"/>
    </location>
</feature>
<dbReference type="Proteomes" id="UP000008630">
    <property type="component" value="Chromosome"/>
</dbReference>
<organism evidence="2 3">
    <name type="scientific">Bacteroides helcogenes (strain ATCC 35417 / DSM 20613 / JCM 6297 / CCUG 15421 / P 36-108)</name>
    <dbReference type="NCBI Taxonomy" id="693979"/>
    <lineage>
        <taxon>Bacteria</taxon>
        <taxon>Pseudomonadati</taxon>
        <taxon>Bacteroidota</taxon>
        <taxon>Bacteroidia</taxon>
        <taxon>Bacteroidales</taxon>
        <taxon>Bacteroidaceae</taxon>
        <taxon>Bacteroides</taxon>
    </lineage>
</organism>
<gene>
    <name evidence="2" type="ordered locus">Bache_0896</name>
</gene>
<accession>E6SQ08</accession>
<evidence type="ECO:0000313" key="2">
    <source>
        <dbReference type="EMBL" id="ADV42913.1"/>
    </source>
</evidence>
<keyword evidence="3" id="KW-1185">Reference proteome</keyword>
<dbReference type="Pfam" id="PF01076">
    <property type="entry name" value="Mob_Pre"/>
    <property type="match status" value="1"/>
</dbReference>
<protein>
    <submittedName>
        <fullName evidence="2">Plasmid recombination protein</fullName>
    </submittedName>
</protein>
<dbReference type="EMBL" id="CP002352">
    <property type="protein sequence ID" value="ADV42913.1"/>
    <property type="molecule type" value="Genomic_DNA"/>
</dbReference>
<proteinExistence type="predicted"/>
<dbReference type="KEGG" id="bhl:Bache_0896"/>
<dbReference type="GO" id="GO:0003677">
    <property type="term" value="F:DNA binding"/>
    <property type="evidence" value="ECO:0007669"/>
    <property type="project" value="InterPro"/>
</dbReference>
<sequence length="335" mass="38287">MVSAVLHMDEETPHLHATVIPIVKGERRKAKGEQNGSKRKYRKKSADTVRLCADDVLTRDKLIAYHDSYAQAMEKYGLQRGVRGSEARHTTTLQYYRELKKKNTEMESGLQVLQEQKTDAEKELQQVKNEIRTDRLKGATTTAVTNIAESVGSLFGSNKFKQLEKENRQLNQDITYRDEDIGTLQHQLQAMESEHSRQILEMQRQHSTALNDAIAKKQATTELFRGALQKAAIWYPMFPQMLKVEGLCKSVGFNDEQTARLMKGKPLTYSGELYSEEHNRKIKVNDTVFTAVIDKGKLVLAVGSQHIGDWFKEQIEKANRMGTRQQIKSDRGFKL</sequence>
<evidence type="ECO:0000313" key="3">
    <source>
        <dbReference type="Proteomes" id="UP000008630"/>
    </source>
</evidence>
<dbReference type="HOGENOM" id="CLU_052306_0_0_10"/>
<dbReference type="CDD" id="cd17242">
    <property type="entry name" value="MobM_relaxase"/>
    <property type="match status" value="1"/>
</dbReference>
<dbReference type="AlphaFoldDB" id="E6SQ08"/>
<name>E6SQ08_BACT6</name>
<reference evidence="2 3" key="2">
    <citation type="journal article" date="2011" name="Stand. Genomic Sci.">
        <title>Complete genome sequence of Bacteroides helcogenes type strain (P 36-108).</title>
        <authorList>
            <person name="Pati A."/>
            <person name="Gronow S."/>
            <person name="Zeytun A."/>
            <person name="Lapidus A."/>
            <person name="Nolan M."/>
            <person name="Hammon N."/>
            <person name="Deshpande S."/>
            <person name="Cheng J.F."/>
            <person name="Tapia R."/>
            <person name="Han C."/>
            <person name="Goodwin L."/>
            <person name="Pitluck S."/>
            <person name="Liolios K."/>
            <person name="Pagani I."/>
            <person name="Ivanova N."/>
            <person name="Mavromatis K."/>
            <person name="Chen A."/>
            <person name="Palaniappan K."/>
            <person name="Land M."/>
            <person name="Hauser L."/>
            <person name="Chang Y.J."/>
            <person name="Jeffries C.D."/>
            <person name="Detter J.C."/>
            <person name="Brambilla E."/>
            <person name="Rohde M."/>
            <person name="Goker M."/>
            <person name="Woyke T."/>
            <person name="Bristow J."/>
            <person name="Eisen J.A."/>
            <person name="Markowitz V."/>
            <person name="Hugenholtz P."/>
            <person name="Kyrpides N.C."/>
            <person name="Klenk H.P."/>
            <person name="Lucas S."/>
        </authorList>
    </citation>
    <scope>NUCLEOTIDE SEQUENCE [LARGE SCALE GENOMIC DNA]</scope>
    <source>
        <strain evidence="3">ATCC 35417 / DSM 20613 / JCM 6297 / CCUG 15421 / P 36-108</strain>
    </source>
</reference>